<evidence type="ECO:0000256" key="4">
    <source>
        <dbReference type="ARBA" id="ARBA00022825"/>
    </source>
</evidence>
<gene>
    <name evidence="8" type="ORF">ACFSCY_00015</name>
</gene>
<keyword evidence="4 5" id="KW-0720">Serine protease</keyword>
<organism evidence="8 9">
    <name type="scientific">Pseudonocardia aurantiaca</name>
    <dbReference type="NCBI Taxonomy" id="75290"/>
    <lineage>
        <taxon>Bacteria</taxon>
        <taxon>Bacillati</taxon>
        <taxon>Actinomycetota</taxon>
        <taxon>Actinomycetes</taxon>
        <taxon>Pseudonocardiales</taxon>
        <taxon>Pseudonocardiaceae</taxon>
        <taxon>Pseudonocardia</taxon>
    </lineage>
</organism>
<keyword evidence="3 5" id="KW-0378">Hydrolase</keyword>
<dbReference type="InterPro" id="IPR050131">
    <property type="entry name" value="Peptidase_S8_subtilisin-like"/>
</dbReference>
<name>A0ABW4FC57_9PSEU</name>
<evidence type="ECO:0000256" key="3">
    <source>
        <dbReference type="ARBA" id="ARBA00022801"/>
    </source>
</evidence>
<feature type="active site" description="Charge relay system" evidence="5">
    <location>
        <position position="236"/>
    </location>
</feature>
<dbReference type="PROSITE" id="PS00138">
    <property type="entry name" value="SUBTILASE_SER"/>
    <property type="match status" value="1"/>
</dbReference>
<dbReference type="SUPFAM" id="SSF52743">
    <property type="entry name" value="Subtilisin-like"/>
    <property type="match status" value="1"/>
</dbReference>
<evidence type="ECO:0000256" key="1">
    <source>
        <dbReference type="ARBA" id="ARBA00011073"/>
    </source>
</evidence>
<evidence type="ECO:0000256" key="6">
    <source>
        <dbReference type="SAM" id="MobiDB-lite"/>
    </source>
</evidence>
<dbReference type="PANTHER" id="PTHR43806:SF11">
    <property type="entry name" value="CEREVISIN-RELATED"/>
    <property type="match status" value="1"/>
</dbReference>
<proteinExistence type="inferred from homology"/>
<dbReference type="Proteomes" id="UP001597145">
    <property type="component" value="Unassembled WGS sequence"/>
</dbReference>
<dbReference type="CDD" id="cd00306">
    <property type="entry name" value="Peptidases_S8_S53"/>
    <property type="match status" value="1"/>
</dbReference>
<evidence type="ECO:0000256" key="2">
    <source>
        <dbReference type="ARBA" id="ARBA00022670"/>
    </source>
</evidence>
<evidence type="ECO:0000259" key="7">
    <source>
        <dbReference type="Pfam" id="PF00082"/>
    </source>
</evidence>
<protein>
    <submittedName>
        <fullName evidence="8">S8 family serine peptidase</fullName>
    </submittedName>
</protein>
<dbReference type="InterPro" id="IPR000209">
    <property type="entry name" value="Peptidase_S8/S53_dom"/>
</dbReference>
<evidence type="ECO:0000313" key="8">
    <source>
        <dbReference type="EMBL" id="MFD1527825.1"/>
    </source>
</evidence>
<dbReference type="PRINTS" id="PR00723">
    <property type="entry name" value="SUBTILISIN"/>
</dbReference>
<accession>A0ABW4FC57</accession>
<evidence type="ECO:0000313" key="9">
    <source>
        <dbReference type="Proteomes" id="UP001597145"/>
    </source>
</evidence>
<reference evidence="9" key="1">
    <citation type="journal article" date="2019" name="Int. J. Syst. Evol. Microbiol.">
        <title>The Global Catalogue of Microorganisms (GCM) 10K type strain sequencing project: providing services to taxonomists for standard genome sequencing and annotation.</title>
        <authorList>
            <consortium name="The Broad Institute Genomics Platform"/>
            <consortium name="The Broad Institute Genome Sequencing Center for Infectious Disease"/>
            <person name="Wu L."/>
            <person name="Ma J."/>
        </authorList>
    </citation>
    <scope>NUCLEOTIDE SEQUENCE [LARGE SCALE GENOMIC DNA]</scope>
    <source>
        <strain evidence="9">JCM 12165</strain>
    </source>
</reference>
<dbReference type="InterPro" id="IPR036852">
    <property type="entry name" value="Peptidase_S8/S53_dom_sf"/>
</dbReference>
<feature type="domain" description="Peptidase S8/S53" evidence="7">
    <location>
        <begin position="230"/>
        <end position="483"/>
    </location>
</feature>
<dbReference type="PANTHER" id="PTHR43806">
    <property type="entry name" value="PEPTIDASE S8"/>
    <property type="match status" value="1"/>
</dbReference>
<keyword evidence="2 5" id="KW-0645">Protease</keyword>
<keyword evidence="9" id="KW-1185">Reference proteome</keyword>
<comment type="caution">
    <text evidence="8">The sequence shown here is derived from an EMBL/GenBank/DDBJ whole genome shotgun (WGS) entry which is preliminary data.</text>
</comment>
<feature type="active site" description="Charge relay system" evidence="5">
    <location>
        <position position="460"/>
    </location>
</feature>
<dbReference type="RefSeq" id="WP_343971681.1">
    <property type="nucleotide sequence ID" value="NZ_BAAAJG010000003.1"/>
</dbReference>
<dbReference type="Gene3D" id="3.40.50.200">
    <property type="entry name" value="Peptidase S8/S53 domain"/>
    <property type="match status" value="1"/>
</dbReference>
<feature type="region of interest" description="Disordered" evidence="6">
    <location>
        <begin position="1"/>
        <end position="74"/>
    </location>
</feature>
<feature type="active site" description="Charge relay system" evidence="5">
    <location>
        <position position="277"/>
    </location>
</feature>
<dbReference type="PROSITE" id="PS51892">
    <property type="entry name" value="SUBTILASE"/>
    <property type="match status" value="1"/>
</dbReference>
<dbReference type="InterPro" id="IPR015500">
    <property type="entry name" value="Peptidase_S8_subtilisin-rel"/>
</dbReference>
<comment type="similarity">
    <text evidence="1 5">Belongs to the peptidase S8 family.</text>
</comment>
<dbReference type="EMBL" id="JBHUCP010000001">
    <property type="protein sequence ID" value="MFD1527825.1"/>
    <property type="molecule type" value="Genomic_DNA"/>
</dbReference>
<evidence type="ECO:0000256" key="5">
    <source>
        <dbReference type="PROSITE-ProRule" id="PRU01240"/>
    </source>
</evidence>
<dbReference type="InterPro" id="IPR023828">
    <property type="entry name" value="Peptidase_S8_Ser-AS"/>
</dbReference>
<sequence>MPSDRPQLGGTSRGQVSGDPSGAQHSRARPACRRAQSVGSTRLGDTVRGDPITRTHGPFSTLYPQPDPPATQDEAGEIEKHAEHLASGDKQYFIALIDFLNRRRSGEDRMDLVRDPDDPDFGLLLRQGELIVRTELVDDSLLAELRAANVGFEENARLPVPDELEGKVTRFASTLEAKDLHALARRLRADGHAVSVNHFTPLNPWVKGKGGPEPTRRRPELVAGKPVASTVVAVIDTGISDIRNDGWLDEIQRAADRSNVDELMWPGDTFLALGAGHGTFTCGLVTQASRMEIDGEVRPAAPIVAIKALDVDGLGSEIEVAAAMVRAVHDGARIINLSLGTQSLDDQPPVALQVALEIIDAYDGPHGPGEEVVIVAAAGNYGDTRPCWPAAFKRVVAVAGLTGAGTPAGWSSRGFWVDCSTVGQGLVSTFVIGDESPEIDPDDADVFPPGSDWAGWLGTSFAAPQIAGLIARLCAERALTPRQALGEILRSGRPVPDFGKAVTILPGT</sequence>
<dbReference type="Pfam" id="PF00082">
    <property type="entry name" value="Peptidase_S8"/>
    <property type="match status" value="1"/>
</dbReference>